<keyword evidence="2" id="KW-0808">Transferase</keyword>
<dbReference type="InterPro" id="IPR008829">
    <property type="entry name" value="SepSecS/SepCysS"/>
</dbReference>
<accession>X1FK17</accession>
<evidence type="ECO:0000256" key="4">
    <source>
        <dbReference type="ARBA" id="ARBA00022917"/>
    </source>
</evidence>
<organism evidence="5">
    <name type="scientific">marine sediment metagenome</name>
    <dbReference type="NCBI Taxonomy" id="412755"/>
    <lineage>
        <taxon>unclassified sequences</taxon>
        <taxon>metagenomes</taxon>
        <taxon>ecological metagenomes</taxon>
    </lineage>
</organism>
<evidence type="ECO:0000313" key="5">
    <source>
        <dbReference type="EMBL" id="GAH21118.1"/>
    </source>
</evidence>
<protein>
    <submittedName>
        <fullName evidence="5">Uncharacterized protein</fullName>
    </submittedName>
</protein>
<evidence type="ECO:0000256" key="1">
    <source>
        <dbReference type="ARBA" id="ARBA00001933"/>
    </source>
</evidence>
<dbReference type="GO" id="GO:0006412">
    <property type="term" value="P:translation"/>
    <property type="evidence" value="ECO:0007669"/>
    <property type="project" value="UniProtKB-KW"/>
</dbReference>
<reference evidence="5" key="1">
    <citation type="journal article" date="2014" name="Front. Microbiol.">
        <title>High frequency of phylogenetically diverse reductive dehalogenase-homologous genes in deep subseafloor sedimentary metagenomes.</title>
        <authorList>
            <person name="Kawai M."/>
            <person name="Futagami T."/>
            <person name="Toyoda A."/>
            <person name="Takaki Y."/>
            <person name="Nishi S."/>
            <person name="Hori S."/>
            <person name="Arai W."/>
            <person name="Tsubouchi T."/>
            <person name="Morono Y."/>
            <person name="Uchiyama I."/>
            <person name="Ito T."/>
            <person name="Fujiyama A."/>
            <person name="Inagaki F."/>
            <person name="Takami H."/>
        </authorList>
    </citation>
    <scope>NUCLEOTIDE SEQUENCE</scope>
    <source>
        <strain evidence="5">Expedition CK06-06</strain>
    </source>
</reference>
<comment type="caution">
    <text evidence="5">The sequence shown here is derived from an EMBL/GenBank/DDBJ whole genome shotgun (WGS) entry which is preliminary data.</text>
</comment>
<dbReference type="EMBL" id="BART01040846">
    <property type="protein sequence ID" value="GAH21118.1"/>
    <property type="molecule type" value="Genomic_DNA"/>
</dbReference>
<evidence type="ECO:0000256" key="3">
    <source>
        <dbReference type="ARBA" id="ARBA00022898"/>
    </source>
</evidence>
<dbReference type="GO" id="GO:0016740">
    <property type="term" value="F:transferase activity"/>
    <property type="evidence" value="ECO:0007669"/>
    <property type="project" value="UniProtKB-KW"/>
</dbReference>
<comment type="cofactor">
    <cofactor evidence="1">
        <name>pyridoxal 5'-phosphate</name>
        <dbReference type="ChEBI" id="CHEBI:597326"/>
    </cofactor>
</comment>
<keyword evidence="3" id="KW-0663">Pyridoxal phosphate</keyword>
<evidence type="ECO:0000256" key="2">
    <source>
        <dbReference type="ARBA" id="ARBA00022679"/>
    </source>
</evidence>
<feature type="non-terminal residue" evidence="5">
    <location>
        <position position="1"/>
    </location>
</feature>
<keyword evidence="4" id="KW-0648">Protein biosynthesis</keyword>
<dbReference type="Pfam" id="PF05889">
    <property type="entry name" value="SepSecS"/>
    <property type="match status" value="1"/>
</dbReference>
<sequence>KFGLPNIKKAIVVPLCTGMSLALCLGALRPDWNSYEIYLEAT</sequence>
<dbReference type="InterPro" id="IPR015421">
    <property type="entry name" value="PyrdxlP-dep_Trfase_major"/>
</dbReference>
<proteinExistence type="predicted"/>
<name>X1FK17_9ZZZZ</name>
<dbReference type="AlphaFoldDB" id="X1FK17"/>
<gene>
    <name evidence="5" type="ORF">S01H4_66186</name>
</gene>
<dbReference type="Gene3D" id="3.40.640.10">
    <property type="entry name" value="Type I PLP-dependent aspartate aminotransferase-like (Major domain)"/>
    <property type="match status" value="1"/>
</dbReference>